<keyword evidence="1" id="KW-0732">Signal</keyword>
<evidence type="ECO:0008006" key="4">
    <source>
        <dbReference type="Google" id="ProtNLM"/>
    </source>
</evidence>
<feature type="signal peptide" evidence="1">
    <location>
        <begin position="1"/>
        <end position="20"/>
    </location>
</feature>
<dbReference type="EMBL" id="JPME01000056">
    <property type="protein sequence ID" value="KEZ85744.1"/>
    <property type="molecule type" value="Genomic_DNA"/>
</dbReference>
<comment type="caution">
    <text evidence="2">The sequence shown here is derived from an EMBL/GenBank/DDBJ whole genome shotgun (WGS) entry which is preliminary data.</text>
</comment>
<keyword evidence="3" id="KW-1185">Reference proteome</keyword>
<reference evidence="2 3" key="1">
    <citation type="submission" date="2014-07" db="EMBL/GenBank/DDBJ databases">
        <title>Draft genome of Clostridium celerecrescens 152B isolated from sediments associated with methane hydrate from Krishna Godavari basin.</title>
        <authorList>
            <person name="Honkalas V.S."/>
            <person name="Dabir A.P."/>
            <person name="Arora P."/>
            <person name="Dhakephalkar P.K."/>
        </authorList>
    </citation>
    <scope>NUCLEOTIDE SEQUENCE [LARGE SCALE GENOMIC DNA]</scope>
    <source>
        <strain evidence="2 3">152B</strain>
    </source>
</reference>
<dbReference type="RefSeq" id="WP_038285213.1">
    <property type="nucleotide sequence ID" value="NZ_JPME01000056.1"/>
</dbReference>
<gene>
    <name evidence="2" type="ORF">IO98_23615</name>
</gene>
<evidence type="ECO:0000313" key="3">
    <source>
        <dbReference type="Proteomes" id="UP000028525"/>
    </source>
</evidence>
<sequence length="371" mass="37561">MKKRVLALGCGLMAAATILAGCSSNLKQAPTTAAPTEAATTEAPTTQAEATTEAAKTEAAGGALSTGYAAISSIGKSTDAGEKDGLAEVDTMFAAVLVDGSGKIVDCKIDSVQTKVNFSKEGKLLTDLGTVVESKNELGEKYGMKKASGISKEWNEQADGFAKYVIGKTADEVKGIAVSADGVADDADLKATITVHIGDFINVVEQAVANAKSAGAQTGDKLGYGIVTGISKSKDAAADAAGVAQAYSTYTIASFGADGKITSCVIDASQVNVNFDAAGKITSDLKAADFKTKNQLGEAYGMKKASAIGKEWNEQAASFAAYATGKTASEITGLAIDENEGAPTDADLKASVTVGIGDFQTGISKAEANAK</sequence>
<protein>
    <recommendedName>
        <fullName evidence="4">FMN-binding protein</fullName>
    </recommendedName>
</protein>
<proteinExistence type="predicted"/>
<dbReference type="AlphaFoldDB" id="A0A084J9W0"/>
<evidence type="ECO:0000313" key="2">
    <source>
        <dbReference type="EMBL" id="KEZ85744.1"/>
    </source>
</evidence>
<organism evidence="2 3">
    <name type="scientific">Lacrimispora celerecrescens</name>
    <dbReference type="NCBI Taxonomy" id="29354"/>
    <lineage>
        <taxon>Bacteria</taxon>
        <taxon>Bacillati</taxon>
        <taxon>Bacillota</taxon>
        <taxon>Clostridia</taxon>
        <taxon>Lachnospirales</taxon>
        <taxon>Lachnospiraceae</taxon>
        <taxon>Lacrimispora</taxon>
    </lineage>
</organism>
<dbReference type="OrthoDB" id="2026742at2"/>
<feature type="chain" id="PRO_5039119495" description="FMN-binding protein" evidence="1">
    <location>
        <begin position="21"/>
        <end position="371"/>
    </location>
</feature>
<dbReference type="STRING" id="29354.IO98_23615"/>
<dbReference type="PROSITE" id="PS51257">
    <property type="entry name" value="PROKAR_LIPOPROTEIN"/>
    <property type="match status" value="1"/>
</dbReference>
<dbReference type="Gene3D" id="3.90.1010.20">
    <property type="match status" value="2"/>
</dbReference>
<accession>A0A084J9W0</accession>
<dbReference type="Proteomes" id="UP000028525">
    <property type="component" value="Unassembled WGS sequence"/>
</dbReference>
<evidence type="ECO:0000256" key="1">
    <source>
        <dbReference type="SAM" id="SignalP"/>
    </source>
</evidence>
<name>A0A084J9W0_9FIRM</name>